<dbReference type="Pfam" id="PF12666">
    <property type="entry name" value="PrgI"/>
    <property type="match status" value="1"/>
</dbReference>
<protein>
    <submittedName>
        <fullName evidence="2">PrgI family protein</fullName>
    </submittedName>
</protein>
<keyword evidence="1" id="KW-1133">Transmembrane helix</keyword>
<accession>A0AAW6CCH3</accession>
<dbReference type="InterPro" id="IPR024414">
    <property type="entry name" value="Uncharacterised_PrgI"/>
</dbReference>
<feature type="transmembrane region" description="Helical" evidence="1">
    <location>
        <begin position="27"/>
        <end position="47"/>
    </location>
</feature>
<evidence type="ECO:0000313" key="2">
    <source>
        <dbReference type="EMBL" id="MDB7932108.1"/>
    </source>
</evidence>
<comment type="caution">
    <text evidence="2">The sequence shown here is derived from an EMBL/GenBank/DDBJ whole genome shotgun (WGS) entry which is preliminary data.</text>
</comment>
<gene>
    <name evidence="2" type="ORF">PNE06_03365</name>
</gene>
<dbReference type="AlphaFoldDB" id="A0AAW6CCH3"/>
<dbReference type="RefSeq" id="WP_195383895.1">
    <property type="nucleotide sequence ID" value="NZ_JADMVZ010000006.1"/>
</dbReference>
<dbReference type="EMBL" id="JAQLWV010000004">
    <property type="protein sequence ID" value="MDB7932108.1"/>
    <property type="molecule type" value="Genomic_DNA"/>
</dbReference>
<name>A0AAW6CCH3_FLAPL</name>
<dbReference type="Proteomes" id="UP001211173">
    <property type="component" value="Unassembled WGS sequence"/>
</dbReference>
<sequence>MNYEVYHIPNNFTDAGRVMGLFELRNLVEAVLLALPALYLCIALLPFSLTPKIIITLSVVVPLAGFGLIGISDDSLTRWLASWWRWRRSRRVLFYRGEAKS</sequence>
<evidence type="ECO:0000313" key="3">
    <source>
        <dbReference type="Proteomes" id="UP001211173"/>
    </source>
</evidence>
<feature type="transmembrane region" description="Helical" evidence="1">
    <location>
        <begin position="53"/>
        <end position="71"/>
    </location>
</feature>
<keyword evidence="1" id="KW-0812">Transmembrane</keyword>
<reference evidence="2" key="1">
    <citation type="submission" date="2023-01" db="EMBL/GenBank/DDBJ databases">
        <title>Human gut microbiome strain richness.</title>
        <authorList>
            <person name="Chen-Liaw A."/>
        </authorList>
    </citation>
    <scope>NUCLEOTIDE SEQUENCE</scope>
    <source>
        <strain evidence="2">1001287st1_F4_1001285I_161205</strain>
    </source>
</reference>
<organism evidence="2 3">
    <name type="scientific">Flavonifractor plautii</name>
    <name type="common">Fusobacterium plautii</name>
    <dbReference type="NCBI Taxonomy" id="292800"/>
    <lineage>
        <taxon>Bacteria</taxon>
        <taxon>Bacillati</taxon>
        <taxon>Bacillota</taxon>
        <taxon>Clostridia</taxon>
        <taxon>Eubacteriales</taxon>
        <taxon>Oscillospiraceae</taxon>
        <taxon>Flavonifractor</taxon>
    </lineage>
</organism>
<evidence type="ECO:0000256" key="1">
    <source>
        <dbReference type="SAM" id="Phobius"/>
    </source>
</evidence>
<proteinExistence type="predicted"/>
<keyword evidence="1" id="KW-0472">Membrane</keyword>